<sequence length="227" mass="26503">MITSLPFDSELFGYPVGKYQVSENWNEAEFREIASDFQLVYLFSKFQLDLNSPEILETDRKVVFEKILEHNKENRELVKEYQGPLTDDLITLAYASGEYSRFKTDQRLKFDEFEKLYQVWIGKALERTEVLIFGEMEGMLTCEVKENTTQIGLFAVKESSRGKGIGESLLIKAESRAFEKGANKIMIATQEKNIPATSLYRKMGYKIASKTFIYHYWNEEFKARDER</sequence>
<gene>
    <name evidence="3" type="ORF">SAMN04488519_10776</name>
</gene>
<dbReference type="PANTHER" id="PTHR13947:SF37">
    <property type="entry name" value="LD18367P"/>
    <property type="match status" value="1"/>
</dbReference>
<dbReference type="EMBL" id="FOVW01000007">
    <property type="protein sequence ID" value="SFO48278.1"/>
    <property type="molecule type" value="Genomic_DNA"/>
</dbReference>
<evidence type="ECO:0000313" key="3">
    <source>
        <dbReference type="EMBL" id="SFO48278.1"/>
    </source>
</evidence>
<dbReference type="Proteomes" id="UP000199564">
    <property type="component" value="Unassembled WGS sequence"/>
</dbReference>
<evidence type="ECO:0000313" key="4">
    <source>
        <dbReference type="Proteomes" id="UP000199564"/>
    </source>
</evidence>
<name>A0A1I5HIW3_9BACT</name>
<dbReference type="CDD" id="cd04301">
    <property type="entry name" value="NAT_SF"/>
    <property type="match status" value="1"/>
</dbReference>
<organism evidence="3 4">
    <name type="scientific">Algoriphagus ornithinivorans</name>
    <dbReference type="NCBI Taxonomy" id="226506"/>
    <lineage>
        <taxon>Bacteria</taxon>
        <taxon>Pseudomonadati</taxon>
        <taxon>Bacteroidota</taxon>
        <taxon>Cytophagia</taxon>
        <taxon>Cytophagales</taxon>
        <taxon>Cyclobacteriaceae</taxon>
        <taxon>Algoriphagus</taxon>
    </lineage>
</organism>
<dbReference type="InterPro" id="IPR000182">
    <property type="entry name" value="GNAT_dom"/>
</dbReference>
<dbReference type="PANTHER" id="PTHR13947">
    <property type="entry name" value="GNAT FAMILY N-ACETYLTRANSFERASE"/>
    <property type="match status" value="1"/>
</dbReference>
<dbReference type="Pfam" id="PF00583">
    <property type="entry name" value="Acetyltransf_1"/>
    <property type="match status" value="1"/>
</dbReference>
<accession>A0A1I5HIW3</accession>
<dbReference type="AlphaFoldDB" id="A0A1I5HIW3"/>
<dbReference type="STRING" id="226506.SAMN04488519_10776"/>
<keyword evidence="4" id="KW-1185">Reference proteome</keyword>
<dbReference type="GO" id="GO:0008080">
    <property type="term" value="F:N-acetyltransferase activity"/>
    <property type="evidence" value="ECO:0007669"/>
    <property type="project" value="InterPro"/>
</dbReference>
<evidence type="ECO:0000256" key="1">
    <source>
        <dbReference type="ARBA" id="ARBA00022679"/>
    </source>
</evidence>
<dbReference type="InterPro" id="IPR050769">
    <property type="entry name" value="NAT_camello-type"/>
</dbReference>
<feature type="domain" description="N-acetyltransferase" evidence="2">
    <location>
        <begin position="76"/>
        <end position="225"/>
    </location>
</feature>
<dbReference type="InterPro" id="IPR016181">
    <property type="entry name" value="Acyl_CoA_acyltransferase"/>
</dbReference>
<proteinExistence type="predicted"/>
<protein>
    <submittedName>
        <fullName evidence="3">Ribosomal protein S18 acetylase RimI</fullName>
    </submittedName>
</protein>
<dbReference type="SUPFAM" id="SSF55729">
    <property type="entry name" value="Acyl-CoA N-acyltransferases (Nat)"/>
    <property type="match status" value="1"/>
</dbReference>
<dbReference type="Gene3D" id="3.40.630.30">
    <property type="match status" value="1"/>
</dbReference>
<reference evidence="4" key="1">
    <citation type="submission" date="2016-10" db="EMBL/GenBank/DDBJ databases">
        <authorList>
            <person name="Varghese N."/>
            <person name="Submissions S."/>
        </authorList>
    </citation>
    <scope>NUCLEOTIDE SEQUENCE [LARGE SCALE GENOMIC DNA]</scope>
    <source>
        <strain evidence="4">DSM 15282</strain>
    </source>
</reference>
<evidence type="ECO:0000259" key="2">
    <source>
        <dbReference type="PROSITE" id="PS51186"/>
    </source>
</evidence>
<keyword evidence="1" id="KW-0808">Transferase</keyword>
<dbReference type="GO" id="GO:0005840">
    <property type="term" value="C:ribosome"/>
    <property type="evidence" value="ECO:0007669"/>
    <property type="project" value="UniProtKB-KW"/>
</dbReference>
<keyword evidence="3" id="KW-0687">Ribonucleoprotein</keyword>
<dbReference type="PROSITE" id="PS51186">
    <property type="entry name" value="GNAT"/>
    <property type="match status" value="1"/>
</dbReference>
<dbReference type="RefSeq" id="WP_091654474.1">
    <property type="nucleotide sequence ID" value="NZ_FOVW01000007.1"/>
</dbReference>
<keyword evidence="3" id="KW-0689">Ribosomal protein</keyword>